<reference evidence="11" key="1">
    <citation type="journal article" date="2020" name="Fungal Divers.">
        <title>Resolving the Mortierellaceae phylogeny through synthesis of multi-gene phylogenetics and phylogenomics.</title>
        <authorList>
            <person name="Vandepol N."/>
            <person name="Liber J."/>
            <person name="Desiro A."/>
            <person name="Na H."/>
            <person name="Kennedy M."/>
            <person name="Barry K."/>
            <person name="Grigoriev I.V."/>
            <person name="Miller A.N."/>
            <person name="O'Donnell K."/>
            <person name="Stajich J.E."/>
            <person name="Bonito G."/>
        </authorList>
    </citation>
    <scope>NUCLEOTIDE SEQUENCE</scope>
    <source>
        <strain evidence="11">KOD1015</strain>
    </source>
</reference>
<keyword evidence="6" id="KW-0256">Endoplasmic reticulum</keyword>
<gene>
    <name evidence="11" type="primary">YOS9_1</name>
    <name evidence="11" type="ORF">BGW38_004731</name>
</gene>
<dbReference type="PANTHER" id="PTHR15414:SF0">
    <property type="entry name" value="ENDOPLASMIC RETICULUM LECTIN 1"/>
    <property type="match status" value="1"/>
</dbReference>
<evidence type="ECO:0000256" key="6">
    <source>
        <dbReference type="ARBA" id="ARBA00022824"/>
    </source>
</evidence>
<proteinExistence type="inferred from homology"/>
<dbReference type="Pfam" id="PF07915">
    <property type="entry name" value="PRKCSH"/>
    <property type="match status" value="1"/>
</dbReference>
<feature type="chain" id="PRO_5040490488" description="Protein OS-9 homolog" evidence="9">
    <location>
        <begin position="30"/>
        <end position="631"/>
    </location>
</feature>
<dbReference type="InterPro" id="IPR009011">
    <property type="entry name" value="Man6P_isomerase_rcpt-bd_dom_sf"/>
</dbReference>
<protein>
    <recommendedName>
        <fullName evidence="3">Protein OS-9 homolog</fullName>
    </recommendedName>
</protein>
<evidence type="ECO:0000259" key="10">
    <source>
        <dbReference type="PROSITE" id="PS51914"/>
    </source>
</evidence>
<keyword evidence="7" id="KW-1015">Disulfide bond</keyword>
<dbReference type="PROSITE" id="PS51914">
    <property type="entry name" value="MRH"/>
    <property type="match status" value="1"/>
</dbReference>
<organism evidence="11 12">
    <name type="scientific">Lunasporangiospora selenospora</name>
    <dbReference type="NCBI Taxonomy" id="979761"/>
    <lineage>
        <taxon>Eukaryota</taxon>
        <taxon>Fungi</taxon>
        <taxon>Fungi incertae sedis</taxon>
        <taxon>Mucoromycota</taxon>
        <taxon>Mortierellomycotina</taxon>
        <taxon>Mortierellomycetes</taxon>
        <taxon>Mortierellales</taxon>
        <taxon>Mortierellaceae</taxon>
        <taxon>Lunasporangiospora</taxon>
    </lineage>
</organism>
<evidence type="ECO:0000313" key="12">
    <source>
        <dbReference type="Proteomes" id="UP000780801"/>
    </source>
</evidence>
<dbReference type="InterPro" id="IPR044865">
    <property type="entry name" value="MRH_dom"/>
</dbReference>
<feature type="region of interest" description="Disordered" evidence="8">
    <location>
        <begin position="417"/>
        <end position="439"/>
    </location>
</feature>
<dbReference type="GO" id="GO:0030968">
    <property type="term" value="P:endoplasmic reticulum unfolded protein response"/>
    <property type="evidence" value="ECO:0007669"/>
    <property type="project" value="InterPro"/>
</dbReference>
<dbReference type="GO" id="GO:0005788">
    <property type="term" value="C:endoplasmic reticulum lumen"/>
    <property type="evidence" value="ECO:0007669"/>
    <property type="project" value="TreeGrafter"/>
</dbReference>
<dbReference type="PANTHER" id="PTHR15414">
    <property type="entry name" value="OS-9-RELATED"/>
    <property type="match status" value="1"/>
</dbReference>
<feature type="domain" description="MRH" evidence="10">
    <location>
        <begin position="180"/>
        <end position="323"/>
    </location>
</feature>
<keyword evidence="4 9" id="KW-0732">Signal</keyword>
<feature type="region of interest" description="Disordered" evidence="8">
    <location>
        <begin position="612"/>
        <end position="631"/>
    </location>
</feature>
<dbReference type="AlphaFoldDB" id="A0A9P6FPR6"/>
<feature type="region of interest" description="Disordered" evidence="8">
    <location>
        <begin position="518"/>
        <end position="594"/>
    </location>
</feature>
<dbReference type="EMBL" id="JAABOA010003008">
    <property type="protein sequence ID" value="KAF9579139.1"/>
    <property type="molecule type" value="Genomic_DNA"/>
</dbReference>
<comment type="subcellular location">
    <subcellularLocation>
        <location evidence="1">Endoplasmic reticulum membrane</location>
        <topology evidence="1">Peripheral membrane protein</topology>
        <orientation evidence="1">Lumenal side</orientation>
    </subcellularLocation>
</comment>
<accession>A0A9P6FPR6</accession>
<feature type="compositionally biased region" description="Basic and acidic residues" evidence="8">
    <location>
        <begin position="91"/>
        <end position="100"/>
    </location>
</feature>
<dbReference type="InterPro" id="IPR012913">
    <property type="entry name" value="OS9-like_dom"/>
</dbReference>
<feature type="signal peptide" evidence="9">
    <location>
        <begin position="1"/>
        <end position="29"/>
    </location>
</feature>
<comment type="similarity">
    <text evidence="2">Belongs to the OS-9 family.</text>
</comment>
<evidence type="ECO:0000256" key="8">
    <source>
        <dbReference type="SAM" id="MobiDB-lite"/>
    </source>
</evidence>
<evidence type="ECO:0000313" key="11">
    <source>
        <dbReference type="EMBL" id="KAF9579139.1"/>
    </source>
</evidence>
<dbReference type="Gene3D" id="2.70.130.10">
    <property type="entry name" value="Mannose-6-phosphate receptor binding domain"/>
    <property type="match status" value="1"/>
</dbReference>
<dbReference type="Proteomes" id="UP000780801">
    <property type="component" value="Unassembled WGS sequence"/>
</dbReference>
<evidence type="ECO:0000256" key="2">
    <source>
        <dbReference type="ARBA" id="ARBA00009918"/>
    </source>
</evidence>
<comment type="caution">
    <text evidence="11">The sequence shown here is derived from an EMBL/GenBank/DDBJ whole genome shotgun (WGS) entry which is preliminary data.</text>
</comment>
<dbReference type="GO" id="GO:0030970">
    <property type="term" value="P:retrograde protein transport, ER to cytosol"/>
    <property type="evidence" value="ECO:0007669"/>
    <property type="project" value="TreeGrafter"/>
</dbReference>
<feature type="compositionally biased region" description="Basic and acidic residues" evidence="8">
    <location>
        <begin position="520"/>
        <end position="533"/>
    </location>
</feature>
<evidence type="ECO:0000256" key="3">
    <source>
        <dbReference type="ARBA" id="ARBA00018727"/>
    </source>
</evidence>
<dbReference type="OrthoDB" id="448954at2759"/>
<evidence type="ECO:0000256" key="9">
    <source>
        <dbReference type="SAM" id="SignalP"/>
    </source>
</evidence>
<evidence type="ECO:0000256" key="5">
    <source>
        <dbReference type="ARBA" id="ARBA00022734"/>
    </source>
</evidence>
<name>A0A9P6FPR6_9FUNG</name>
<keyword evidence="12" id="KW-1185">Reference proteome</keyword>
<evidence type="ECO:0000256" key="1">
    <source>
        <dbReference type="ARBA" id="ARBA00004367"/>
    </source>
</evidence>
<dbReference type="InterPro" id="IPR045149">
    <property type="entry name" value="OS-9-like"/>
</dbReference>
<feature type="region of interest" description="Disordered" evidence="8">
    <location>
        <begin position="86"/>
        <end position="119"/>
    </location>
</feature>
<dbReference type="GO" id="GO:0005789">
    <property type="term" value="C:endoplasmic reticulum membrane"/>
    <property type="evidence" value="ECO:0007669"/>
    <property type="project" value="UniProtKB-SubCell"/>
</dbReference>
<evidence type="ECO:0000256" key="4">
    <source>
        <dbReference type="ARBA" id="ARBA00022729"/>
    </source>
</evidence>
<keyword evidence="5" id="KW-0430">Lectin</keyword>
<evidence type="ECO:0000256" key="7">
    <source>
        <dbReference type="ARBA" id="ARBA00023157"/>
    </source>
</evidence>
<dbReference type="GO" id="GO:0030246">
    <property type="term" value="F:carbohydrate binding"/>
    <property type="evidence" value="ECO:0007669"/>
    <property type="project" value="UniProtKB-KW"/>
</dbReference>
<dbReference type="SUPFAM" id="SSF50911">
    <property type="entry name" value="Mannose 6-phosphate receptor domain"/>
    <property type="match status" value="1"/>
</dbReference>
<sequence>MVISLSQAIVAACALTLCTGPAFITPVESSSVGFVYKDLLAHPQFHVQYLEEFIPASAVSAARRQSKNTHRQPKQQKEQMLIQKTGAETEELVRQDRKDTTAASPDDSEKKGTSTLPGESYDLASSIIMTGSDGQQWSCTIPEEMVPEKVPDVVKTHEEIEEEERQSVKRGLELLEPLSGRCLRTTIGYWTYEYCHKKHILQYHAILVKGQIVPEDSSMNFVMAVYTPGQEPQQAGSGSSVQKRLSLAAQQSGTKTELETSHERRYLVQRWENGAICDITGKGRQVEVQYQCANVLTDQIHVVIEPSICNYVMVIYSPRLCADLAFKNAPVPEANKINCRPIVSDEIYERIMASVSAQETIDGSADAIPFLQDESNGQTQLGGIHDQHQFATAKEPAPKDNTQNYAPQAKIDVETEPMDATSGGSSDQPLASKKSELGPEMEARIKQMERLDEMINVLDKYIEALKAPLTEDEKKTLEHVENALKGQDNQYKIFGIDQNGQRVEDEALVEALIGSLLDGNMDKDSDQPKEGEPKKKKKKTAEKSFDDTRQVIADAIAENQARKHKEGTQKNQGGKQGTSPQGSQANPRAKDDEFLDRIDIGSLLDYFDAKKAGAAGSAHNNERSKDKKKKN</sequence>